<evidence type="ECO:0000256" key="6">
    <source>
        <dbReference type="ARBA" id="ARBA00022801"/>
    </source>
</evidence>
<evidence type="ECO:0000313" key="12">
    <source>
        <dbReference type="EMBL" id="CAK9039174.1"/>
    </source>
</evidence>
<evidence type="ECO:0000256" key="8">
    <source>
        <dbReference type="ARBA" id="ARBA00023136"/>
    </source>
</evidence>
<evidence type="ECO:0000256" key="9">
    <source>
        <dbReference type="SAM" id="Phobius"/>
    </source>
</evidence>
<dbReference type="SUPFAM" id="SSF50630">
    <property type="entry name" value="Acid proteases"/>
    <property type="match status" value="1"/>
</dbReference>
<evidence type="ECO:0000259" key="10">
    <source>
        <dbReference type="PROSITE" id="PS51767"/>
    </source>
</evidence>
<evidence type="ECO:0000256" key="3">
    <source>
        <dbReference type="ARBA" id="ARBA00022670"/>
    </source>
</evidence>
<comment type="caution">
    <text evidence="11">The sequence shown here is derived from an EMBL/GenBank/DDBJ whole genome shotgun (WGS) entry which is preliminary data.</text>
</comment>
<dbReference type="PANTHER" id="PTHR13683">
    <property type="entry name" value="ASPARTYL PROTEASES"/>
    <property type="match status" value="1"/>
</dbReference>
<comment type="similarity">
    <text evidence="2">Belongs to the peptidase A1 family.</text>
</comment>
<dbReference type="EMBL" id="CAXAMN010011758">
    <property type="protein sequence ID" value="CAK9036147.1"/>
    <property type="molecule type" value="Genomic_DNA"/>
</dbReference>
<dbReference type="InterPro" id="IPR033121">
    <property type="entry name" value="PEPTIDASE_A1"/>
</dbReference>
<dbReference type="InterPro" id="IPR021109">
    <property type="entry name" value="Peptidase_aspartic_dom_sf"/>
</dbReference>
<keyword evidence="3" id="KW-0645">Protease</keyword>
<feature type="domain" description="Peptidase A1" evidence="10">
    <location>
        <begin position="19"/>
        <end position="359"/>
    </location>
</feature>
<dbReference type="PANTHER" id="PTHR13683:SF375">
    <property type="entry name" value="PEPTIDASE A1 DOMAIN-CONTAINING PROTEIN"/>
    <property type="match status" value="1"/>
</dbReference>
<dbReference type="InterPro" id="IPR032799">
    <property type="entry name" value="TAXi_C"/>
</dbReference>
<reference evidence="11 13" key="1">
    <citation type="submission" date="2024-02" db="EMBL/GenBank/DDBJ databases">
        <authorList>
            <person name="Chen Y."/>
            <person name="Shah S."/>
            <person name="Dougan E. K."/>
            <person name="Thang M."/>
            <person name="Chan C."/>
        </authorList>
    </citation>
    <scope>NUCLEOTIDE SEQUENCE [LARGE SCALE GENOMIC DNA]</scope>
</reference>
<keyword evidence="8 9" id="KW-0472">Membrane</keyword>
<organism evidence="11 13">
    <name type="scientific">Durusdinium trenchii</name>
    <dbReference type="NCBI Taxonomy" id="1381693"/>
    <lineage>
        <taxon>Eukaryota</taxon>
        <taxon>Sar</taxon>
        <taxon>Alveolata</taxon>
        <taxon>Dinophyceae</taxon>
        <taxon>Suessiales</taxon>
        <taxon>Symbiodiniaceae</taxon>
        <taxon>Durusdinium</taxon>
    </lineage>
</organism>
<evidence type="ECO:0000256" key="2">
    <source>
        <dbReference type="ARBA" id="ARBA00007447"/>
    </source>
</evidence>
<keyword evidence="6" id="KW-0378">Hydrolase</keyword>
<comment type="subcellular location">
    <subcellularLocation>
        <location evidence="1">Membrane</location>
    </subcellularLocation>
</comment>
<accession>A0ABP0LAE5</accession>
<evidence type="ECO:0000313" key="13">
    <source>
        <dbReference type="Proteomes" id="UP001642484"/>
    </source>
</evidence>
<evidence type="ECO:0000256" key="4">
    <source>
        <dbReference type="ARBA" id="ARBA00022692"/>
    </source>
</evidence>
<keyword evidence="5" id="KW-0732">Signal</keyword>
<evidence type="ECO:0000256" key="7">
    <source>
        <dbReference type="ARBA" id="ARBA00022989"/>
    </source>
</evidence>
<dbReference type="InterPro" id="IPR001461">
    <property type="entry name" value="Aspartic_peptidase_A1"/>
</dbReference>
<dbReference type="InterPro" id="IPR032861">
    <property type="entry name" value="TAXi_N"/>
</dbReference>
<evidence type="ECO:0000256" key="5">
    <source>
        <dbReference type="ARBA" id="ARBA00022729"/>
    </source>
</evidence>
<dbReference type="EMBL" id="CAXAMN010012858">
    <property type="protein sequence ID" value="CAK9039174.1"/>
    <property type="molecule type" value="Genomic_DNA"/>
</dbReference>
<keyword evidence="4 9" id="KW-0812">Transmembrane</keyword>
<feature type="transmembrane region" description="Helical" evidence="9">
    <location>
        <begin position="436"/>
        <end position="454"/>
    </location>
</feature>
<dbReference type="Pfam" id="PF14541">
    <property type="entry name" value="TAXi_C"/>
    <property type="match status" value="1"/>
</dbReference>
<name>A0ABP0LAE5_9DINO</name>
<evidence type="ECO:0000256" key="1">
    <source>
        <dbReference type="ARBA" id="ARBA00004370"/>
    </source>
</evidence>
<dbReference type="PROSITE" id="PS51767">
    <property type="entry name" value="PEPTIDASE_A1"/>
    <property type="match status" value="1"/>
</dbReference>
<sequence length="472" mass="52074">MNALVRLAELRGSLEEGVYYTEVMVGSPRPQNASLIVDTASWITEMTCAGCKVCGKHINPQFDIARSRTASLLSCRSVCPGLCHKDKCTFKEKYLEGSSLEGLWFQDQLRFDPGSPDGGGKGKGIFATFGCSFKETGLFASQRQNGILGLAPGSEAKPTLVYHIFKKAERNSHVFTLCLRRRGGYLTFGQKRSHGHAKVPLAISSHGKYSIQVQGMKVNGKTLQVRLGKAQLDSASTLTYLPPHAEKVLRRAIEEHCGPSHCGHPPSSGGDEVSRSCWRQGKKSLSMHRFPVLSWILQGMEVQWMPSQYLLRHENNQRLCYTFRPTEVLPDGSQVVLGASWMINQELLFDIGSKRLGLWNSTCQSPALTQPTPLQNLRGRAGKWPSPTPKSFPSILPNNRTQIMPFSGTSPKLAGILGSDNAMAVLLLPKTEMGTVWLASGLVLAGTCASLCAFGRRALWRFLRDLCKPWRR</sequence>
<evidence type="ECO:0000313" key="11">
    <source>
        <dbReference type="EMBL" id="CAK9036147.1"/>
    </source>
</evidence>
<keyword evidence="7 9" id="KW-1133">Transmembrane helix</keyword>
<proteinExistence type="inferred from homology"/>
<gene>
    <name evidence="11" type="ORF">CCMP2556_LOCUS20169</name>
    <name evidence="12" type="ORF">CCMP2556_LOCUS21309</name>
</gene>
<dbReference type="Gene3D" id="2.40.70.10">
    <property type="entry name" value="Acid Proteases"/>
    <property type="match status" value="2"/>
</dbReference>
<keyword evidence="13" id="KW-1185">Reference proteome</keyword>
<dbReference type="Pfam" id="PF14543">
    <property type="entry name" value="TAXi_N"/>
    <property type="match status" value="1"/>
</dbReference>
<dbReference type="Proteomes" id="UP001642484">
    <property type="component" value="Unassembled WGS sequence"/>
</dbReference>
<protein>
    <recommendedName>
        <fullName evidence="10">Peptidase A1 domain-containing protein</fullName>
    </recommendedName>
</protein>